<name>A0AAI9EC77_9PEZI</name>
<feature type="region of interest" description="Disordered" evidence="4">
    <location>
        <begin position="187"/>
        <end position="214"/>
    </location>
</feature>
<feature type="coiled-coil region" evidence="3">
    <location>
        <begin position="27"/>
        <end position="91"/>
    </location>
</feature>
<evidence type="ECO:0000256" key="2">
    <source>
        <dbReference type="ARBA" id="ARBA00023054"/>
    </source>
</evidence>
<evidence type="ECO:0000256" key="3">
    <source>
        <dbReference type="SAM" id="Coils"/>
    </source>
</evidence>
<dbReference type="Gene3D" id="6.10.250.1710">
    <property type="match status" value="1"/>
</dbReference>
<dbReference type="AlphaFoldDB" id="A0AAI9EC77"/>
<evidence type="ECO:0000313" key="6">
    <source>
        <dbReference type="Proteomes" id="UP001296104"/>
    </source>
</evidence>
<dbReference type="GO" id="GO:0032511">
    <property type="term" value="P:late endosome to vacuole transport via multivesicular body sorting pathway"/>
    <property type="evidence" value="ECO:0007669"/>
    <property type="project" value="TreeGrafter"/>
</dbReference>
<dbReference type="PANTHER" id="PTHR22761">
    <property type="entry name" value="CHARGED MULTIVESICULAR BODY PROTEIN"/>
    <property type="match status" value="1"/>
</dbReference>
<dbReference type="GO" id="GO:0006900">
    <property type="term" value="P:vesicle budding from membrane"/>
    <property type="evidence" value="ECO:0007669"/>
    <property type="project" value="TreeGrafter"/>
</dbReference>
<dbReference type="Pfam" id="PF03357">
    <property type="entry name" value="Snf7"/>
    <property type="match status" value="1"/>
</dbReference>
<reference evidence="5" key="1">
    <citation type="submission" date="2023-11" db="EMBL/GenBank/DDBJ databases">
        <authorList>
            <person name="Alioto T."/>
            <person name="Alioto T."/>
            <person name="Gomez Garrido J."/>
        </authorList>
    </citation>
    <scope>NUCLEOTIDE SEQUENCE</scope>
</reference>
<gene>
    <name evidence="5" type="ORF">LECACI_7A006230</name>
</gene>
<protein>
    <submittedName>
        <fullName evidence="5">Charged multivesicular body 5</fullName>
    </submittedName>
</protein>
<organism evidence="5 6">
    <name type="scientific">Lecanosticta acicola</name>
    <dbReference type="NCBI Taxonomy" id="111012"/>
    <lineage>
        <taxon>Eukaryota</taxon>
        <taxon>Fungi</taxon>
        <taxon>Dikarya</taxon>
        <taxon>Ascomycota</taxon>
        <taxon>Pezizomycotina</taxon>
        <taxon>Dothideomycetes</taxon>
        <taxon>Dothideomycetidae</taxon>
        <taxon>Mycosphaerellales</taxon>
        <taxon>Mycosphaerellaceae</taxon>
        <taxon>Lecanosticta</taxon>
    </lineage>
</organism>
<evidence type="ECO:0000256" key="4">
    <source>
        <dbReference type="SAM" id="MobiDB-lite"/>
    </source>
</evidence>
<evidence type="ECO:0000313" key="5">
    <source>
        <dbReference type="EMBL" id="CAK4031072.1"/>
    </source>
</evidence>
<dbReference type="InterPro" id="IPR005024">
    <property type="entry name" value="Snf7_fam"/>
</dbReference>
<dbReference type="GO" id="GO:0005771">
    <property type="term" value="C:multivesicular body"/>
    <property type="evidence" value="ECO:0007669"/>
    <property type="project" value="TreeGrafter"/>
</dbReference>
<evidence type="ECO:0000256" key="1">
    <source>
        <dbReference type="ARBA" id="ARBA00006190"/>
    </source>
</evidence>
<proteinExistence type="inferred from homology"/>
<accession>A0AAI9EC77</accession>
<keyword evidence="2 3" id="KW-0175">Coiled coil</keyword>
<feature type="compositionally biased region" description="Basic and acidic residues" evidence="4">
    <location>
        <begin position="205"/>
        <end position="214"/>
    </location>
</feature>
<dbReference type="PANTHER" id="PTHR22761:SF12">
    <property type="entry name" value="CHARGED MULTIVESICULAR BODY PROTEIN 5"/>
    <property type="match status" value="1"/>
</dbReference>
<sequence length="214" mass="24120">MNRLFGAKSNAPKPTLNDAIGKVDGRIENIDVKLARLNSELQTYQQRLSRMRDGPGKNAIKQKAIKVLQQRKMYESQKDQLQQQSWNMEQAGMMQDNLKNTMATVDAMKTTQKELKKQYGKVNIDKIEKMQDEMADLMDMGNDIQESISRSYDVPEDVDEAELDAELEALGDEVDFGAELNMEGEMPGFLAESSGPPQFIDEPPEQGKEKQAAT</sequence>
<dbReference type="EMBL" id="CAVMBE010000043">
    <property type="protein sequence ID" value="CAK4031072.1"/>
    <property type="molecule type" value="Genomic_DNA"/>
</dbReference>
<comment type="similarity">
    <text evidence="1">Belongs to the SNF7 family.</text>
</comment>
<dbReference type="Proteomes" id="UP001296104">
    <property type="component" value="Unassembled WGS sequence"/>
</dbReference>
<comment type="caution">
    <text evidence="5">The sequence shown here is derived from an EMBL/GenBank/DDBJ whole genome shotgun (WGS) entry which is preliminary data.</text>
</comment>
<keyword evidence="6" id="KW-1185">Reference proteome</keyword>